<gene>
    <name evidence="2" type="ORF">AB835_06980</name>
</gene>
<feature type="transmembrane region" description="Helical" evidence="1">
    <location>
        <begin position="41"/>
        <end position="61"/>
    </location>
</feature>
<proteinExistence type="predicted"/>
<name>A0A1D2QQD2_9GAMM</name>
<keyword evidence="1" id="KW-0812">Transmembrane</keyword>
<feature type="transmembrane region" description="Helical" evidence="1">
    <location>
        <begin position="12"/>
        <end position="29"/>
    </location>
</feature>
<evidence type="ECO:0000313" key="3">
    <source>
        <dbReference type="Proteomes" id="UP000242502"/>
    </source>
</evidence>
<accession>A0A1D2QQD2</accession>
<sequence length="110" mass="12708">MVGSICKRFSLYFGCFFTISPIAIIEWAVQRFLKIKTTRKCVVIICFLVCHIFLTFAHHVLMTVCKGLQKSCIITEIYLSSFKNNTKENVDAFTLEKRKFSMQNGITLIK</sequence>
<dbReference type="AlphaFoldDB" id="A0A1D2QQD2"/>
<keyword evidence="1" id="KW-1133">Transmembrane helix</keyword>
<evidence type="ECO:0000256" key="1">
    <source>
        <dbReference type="SAM" id="Phobius"/>
    </source>
</evidence>
<reference evidence="2 3" key="1">
    <citation type="journal article" date="2016" name="Appl. Environ. Microbiol.">
        <title>Lack of Overt Genome Reduction in the Bryostatin-Producing Bryozoan Symbiont "Candidatus Endobugula sertula".</title>
        <authorList>
            <person name="Miller I.J."/>
            <person name="Vanee N."/>
            <person name="Fong S.S."/>
            <person name="Lim-Fong G.E."/>
            <person name="Kwan J.C."/>
        </authorList>
    </citation>
    <scope>NUCLEOTIDE SEQUENCE [LARGE SCALE GENOMIC DNA]</scope>
    <source>
        <strain evidence="2">AB1-4</strain>
    </source>
</reference>
<evidence type="ECO:0000313" key="2">
    <source>
        <dbReference type="EMBL" id="ODS23798.1"/>
    </source>
</evidence>
<dbReference type="STRING" id="62101.AB835_06980"/>
<comment type="caution">
    <text evidence="2">The sequence shown here is derived from an EMBL/GenBank/DDBJ whole genome shotgun (WGS) entry which is preliminary data.</text>
</comment>
<protein>
    <submittedName>
        <fullName evidence="2">Uncharacterized protein</fullName>
    </submittedName>
</protein>
<organism evidence="2 3">
    <name type="scientific">Candidatus Endobugula sertula</name>
    <name type="common">Bugula neritina bacterial symbiont</name>
    <dbReference type="NCBI Taxonomy" id="62101"/>
    <lineage>
        <taxon>Bacteria</taxon>
        <taxon>Pseudomonadati</taxon>
        <taxon>Pseudomonadota</taxon>
        <taxon>Gammaproteobacteria</taxon>
        <taxon>Cellvibrionales</taxon>
        <taxon>Cellvibrionaceae</taxon>
        <taxon>Candidatus Endobugula</taxon>
    </lineage>
</organism>
<keyword evidence="1" id="KW-0472">Membrane</keyword>
<dbReference type="EMBL" id="MDLC01000020">
    <property type="protein sequence ID" value="ODS23798.1"/>
    <property type="molecule type" value="Genomic_DNA"/>
</dbReference>
<dbReference type="Proteomes" id="UP000242502">
    <property type="component" value="Unassembled WGS sequence"/>
</dbReference>